<dbReference type="Pfam" id="PF00501">
    <property type="entry name" value="AMP-binding"/>
    <property type="match status" value="1"/>
</dbReference>
<feature type="region of interest" description="Disordered" evidence="6">
    <location>
        <begin position="272"/>
        <end position="300"/>
    </location>
</feature>
<dbReference type="PANTHER" id="PTHR43272:SF91">
    <property type="entry name" value="CARRIER DOMAIN-CONTAINING PROTEIN"/>
    <property type="match status" value="1"/>
</dbReference>
<dbReference type="Gene3D" id="1.10.1200.10">
    <property type="entry name" value="ACP-like"/>
    <property type="match status" value="1"/>
</dbReference>
<dbReference type="Pfam" id="PF07993">
    <property type="entry name" value="NAD_binding_4"/>
    <property type="match status" value="1"/>
</dbReference>
<dbReference type="EMBL" id="JAPMOS010000007">
    <property type="protein sequence ID" value="KAJ4461521.1"/>
    <property type="molecule type" value="Genomic_DNA"/>
</dbReference>
<accession>A0ABQ8UTW9</accession>
<keyword evidence="1" id="KW-0596">Phosphopantetheine</keyword>
<keyword evidence="9" id="KW-1185">Reference proteome</keyword>
<keyword evidence="4" id="KW-0863">Zinc-finger</keyword>
<keyword evidence="3" id="KW-0479">Metal-binding</keyword>
<evidence type="ECO:0000256" key="3">
    <source>
        <dbReference type="ARBA" id="ARBA00022723"/>
    </source>
</evidence>
<evidence type="ECO:0000313" key="9">
    <source>
        <dbReference type="Proteomes" id="UP001141327"/>
    </source>
</evidence>
<dbReference type="Pfam" id="PF00550">
    <property type="entry name" value="PP-binding"/>
    <property type="match status" value="1"/>
</dbReference>
<evidence type="ECO:0000256" key="5">
    <source>
        <dbReference type="ARBA" id="ARBA00022833"/>
    </source>
</evidence>
<evidence type="ECO:0000256" key="2">
    <source>
        <dbReference type="ARBA" id="ARBA00022553"/>
    </source>
</evidence>
<evidence type="ECO:0000259" key="7">
    <source>
        <dbReference type="PROSITE" id="PS50075"/>
    </source>
</evidence>
<dbReference type="InterPro" id="IPR043145">
    <property type="entry name" value="Znf_ZZ_sf"/>
</dbReference>
<gene>
    <name evidence="8" type="ORF">PAPYR_2109</name>
</gene>
<dbReference type="InterPro" id="IPR042099">
    <property type="entry name" value="ANL_N_sf"/>
</dbReference>
<dbReference type="Gene3D" id="3.40.50.12780">
    <property type="entry name" value="N-terminal domain of ligase-like"/>
    <property type="match status" value="2"/>
</dbReference>
<dbReference type="Gene3D" id="3.30.60.90">
    <property type="match status" value="1"/>
</dbReference>
<dbReference type="SUPFAM" id="SSF47336">
    <property type="entry name" value="ACP-like"/>
    <property type="match status" value="1"/>
</dbReference>
<evidence type="ECO:0000313" key="8">
    <source>
        <dbReference type="EMBL" id="KAJ4461521.1"/>
    </source>
</evidence>
<dbReference type="PANTHER" id="PTHR43272">
    <property type="entry name" value="LONG-CHAIN-FATTY-ACID--COA LIGASE"/>
    <property type="match status" value="1"/>
</dbReference>
<dbReference type="PROSITE" id="PS50075">
    <property type="entry name" value="CARRIER"/>
    <property type="match status" value="1"/>
</dbReference>
<keyword evidence="5" id="KW-0862">Zinc</keyword>
<dbReference type="InterPro" id="IPR036736">
    <property type="entry name" value="ACP-like_sf"/>
</dbReference>
<dbReference type="CDD" id="cd02249">
    <property type="entry name" value="ZZ"/>
    <property type="match status" value="1"/>
</dbReference>
<dbReference type="PROSITE" id="PS00455">
    <property type="entry name" value="AMP_BINDING"/>
    <property type="match status" value="1"/>
</dbReference>
<evidence type="ECO:0000256" key="4">
    <source>
        <dbReference type="ARBA" id="ARBA00022771"/>
    </source>
</evidence>
<dbReference type="InterPro" id="IPR020806">
    <property type="entry name" value="PKS_PP-bd"/>
</dbReference>
<sequence>MNTLLPPSSTGSWLCNICRNEIWEGDQRFVCTECEDYDICAGRVNRECFAKHQHKHHCTPETTHWLNTLHKILVDSKSLPGMWRAVFRVFWRRPALGVEVPREHIVPLNSGQALDPADPAATTAPATEFLWLRYSQVYQMALRLAWFLRAPQNPSAQPGTAEPTAPFPRLCRHHPTAAGNPCGCTCVLCGGRGGLGLARGDSVCIVGRNRIEWAVADLGCMLAQVTIIPLHYTLLDPAQVIEIFELTHVQAVICPESLRPFFVDLIGRHPPGPATPTPAASSPPAPDRPPCTPSLITPADVEADEEMRIRHLMERGPREDPPAPAGAAGAAAAPAGGTAFVATLPWAGRPPALELRHVFTFEHELNAPQLCNFQGRLWTRLHPSPPAYDALFERGACEPEGNRGPVLPADEPDLNGPGGGSGVADGAAPPASPGAEEDRAARGSVVVQYHYGAMIPPLSLEGITRQVDKARAADRAMEEYARRDAAFLCRLGPAGVAALGWVPPAGYQPPCRIGPDEAEPRDGFDWDHAGLAVPDDRPDGLAGPHNRCRQLVLEEPELDENPGRIFSITFTSGSTGKPKGVLFSDDLWRRRDLSLHDNGRPLVHFSFEPLALTSGRNELHNTLAVQVATERAQRLRAQAGRQPLSPEDTRAVERRVLRHFRDSLGFRLAHIVTGGAHTPPHVLEWLQRCFYTLGVAESYGITETGGISSGGRILPSVDVPSPSPPVSIPPCKLIPVAELGLDGKAKGEICVKTSRIVPGYLSRDPIDPRELFTEDGYWKTGDLGERLPDGGLRVMGRYKQFVCPAHLESLFAGSPLVAQCLVDADPRRLPGGPGGPSRAALQAVADMAVAVLPTVAAQLRSLESSLHADLTRIAQEHGLPPNETPRALHVCARAAGPAGGLEALEWTTENGCLTPTAKPCRHRVLELYKDQIAELYRQAGAAAEGGSQGGEREVGQAAPPAAGARHPFADGRLRVVAAAILRRLSGSAPGPGPASALDELAAAWAALGVEPQPAGGPPDPMEDRTLTELGGDSLAMVEFRSLLRRAFGVPVPLHVLFDPLGRQAAAIHELLRQTHGQDPAHVATALLRQHGLLVAAPEGVVPSGVAAAGGVDSSGTGAIDGGVATTTTTTTASAEARRQASLELLQADCQLDPGVGGQQQPDLAGPTPGWHDLMITGTTASGAGLRTLGELPEEIVSTAGDGAMPLFSLGGIPKPPALPSPASFPAVPRASLGSLPPPVFLCLLRVDHPSHAAPEPAPLSMPIPAGPWATLVRPVDQRAQARLGAALVAMRLHRGGRATGQGQGQDGLPPSPLEKAWAEGRVVALAAELHRPKFGLPDDIFGCLAQTVRWVYHCAGWSHFVAPYPAMRESNVLATHEVLRFVAHVYQPPGAAPRPSPCVLHYVSTDSVADGAHELAESLAPLNQVPGEWLDGLADDRPGYVQSKWVAERLVQRARKRGLPASVWRPVFISCSTETGCGRRDDVATRLVAGVLHMGLCPQFTGSDPSGDQLLTWIPVNWAADLMARATLWHERACLLIPALCLANPHTQRCTVRALFAHLWAALPRQTATGAAFSQLRWPDWRAEVLQQAHEAQAAASQQGAAAARASNPVLGLAPMMEATQLFPFATLRPPRCARLQKLVAEHPDLEGVLPAPPPPPGFISSGPPPPTSTAPITPAGSTYTLEISPTGAAPRLWSDSPAAPLALGTTAGRELLLGAGAANMPTEVVVGQHAGGESTQSLGQDREAVAVATLAKLVNWLEGTN</sequence>
<dbReference type="SMART" id="SM00823">
    <property type="entry name" value="PKS_PP"/>
    <property type="match status" value="1"/>
</dbReference>
<organism evidence="8 9">
    <name type="scientific">Paratrimastix pyriformis</name>
    <dbReference type="NCBI Taxonomy" id="342808"/>
    <lineage>
        <taxon>Eukaryota</taxon>
        <taxon>Metamonada</taxon>
        <taxon>Preaxostyla</taxon>
        <taxon>Paratrimastigidae</taxon>
        <taxon>Paratrimastix</taxon>
    </lineage>
</organism>
<feature type="compositionally biased region" description="Pro residues" evidence="6">
    <location>
        <begin position="272"/>
        <end position="292"/>
    </location>
</feature>
<comment type="caution">
    <text evidence="8">The sequence shown here is derived from an EMBL/GenBank/DDBJ whole genome shotgun (WGS) entry which is preliminary data.</text>
</comment>
<feature type="region of interest" description="Disordered" evidence="6">
    <location>
        <begin position="399"/>
        <end position="440"/>
    </location>
</feature>
<dbReference type="InterPro" id="IPR009081">
    <property type="entry name" value="PP-bd_ACP"/>
</dbReference>
<dbReference type="Proteomes" id="UP001141327">
    <property type="component" value="Unassembled WGS sequence"/>
</dbReference>
<dbReference type="InterPro" id="IPR036291">
    <property type="entry name" value="NAD(P)-bd_dom_sf"/>
</dbReference>
<evidence type="ECO:0000256" key="6">
    <source>
        <dbReference type="SAM" id="MobiDB-lite"/>
    </source>
</evidence>
<dbReference type="InterPro" id="IPR013120">
    <property type="entry name" value="FAR_NAD-bd"/>
</dbReference>
<dbReference type="SUPFAM" id="SSF51735">
    <property type="entry name" value="NAD(P)-binding Rossmann-fold domains"/>
    <property type="match status" value="1"/>
</dbReference>
<feature type="domain" description="Carrier" evidence="7">
    <location>
        <begin position="991"/>
        <end position="1074"/>
    </location>
</feature>
<evidence type="ECO:0000256" key="1">
    <source>
        <dbReference type="ARBA" id="ARBA00022450"/>
    </source>
</evidence>
<protein>
    <submittedName>
        <fullName evidence="8">Thioester reductase subfamily protein</fullName>
    </submittedName>
</protein>
<reference evidence="8" key="1">
    <citation type="journal article" date="2022" name="bioRxiv">
        <title>Genomics of Preaxostyla Flagellates Illuminates Evolutionary Transitions and the Path Towards Mitochondrial Loss.</title>
        <authorList>
            <person name="Novak L.V.F."/>
            <person name="Treitli S.C."/>
            <person name="Pyrih J."/>
            <person name="Halakuc P."/>
            <person name="Pipaliya S.V."/>
            <person name="Vacek V."/>
            <person name="Brzon O."/>
            <person name="Soukal P."/>
            <person name="Eme L."/>
            <person name="Dacks J.B."/>
            <person name="Karnkowska A."/>
            <person name="Elias M."/>
            <person name="Hampl V."/>
        </authorList>
    </citation>
    <scope>NUCLEOTIDE SEQUENCE</scope>
    <source>
        <strain evidence="8">RCP-MX</strain>
    </source>
</reference>
<dbReference type="InterPro" id="IPR000873">
    <property type="entry name" value="AMP-dep_synth/lig_dom"/>
</dbReference>
<feature type="region of interest" description="Disordered" evidence="6">
    <location>
        <begin position="943"/>
        <end position="966"/>
    </location>
</feature>
<proteinExistence type="predicted"/>
<dbReference type="SUPFAM" id="SSF56801">
    <property type="entry name" value="Acetyl-CoA synthetase-like"/>
    <property type="match status" value="1"/>
</dbReference>
<name>A0ABQ8UTW9_9EUKA</name>
<dbReference type="Gene3D" id="3.40.50.720">
    <property type="entry name" value="NAD(P)-binding Rossmann-like Domain"/>
    <property type="match status" value="1"/>
</dbReference>
<dbReference type="InterPro" id="IPR020845">
    <property type="entry name" value="AMP-binding_CS"/>
</dbReference>
<keyword evidence="2" id="KW-0597">Phosphoprotein</keyword>